<name>A0AAD7ZKD0_DIPPU</name>
<dbReference type="Gene3D" id="2.60.40.10">
    <property type="entry name" value="Immunoglobulins"/>
    <property type="match status" value="1"/>
</dbReference>
<evidence type="ECO:0000313" key="4">
    <source>
        <dbReference type="EMBL" id="KAJ9581940.1"/>
    </source>
</evidence>
<dbReference type="PROSITE" id="PS50835">
    <property type="entry name" value="IG_LIKE"/>
    <property type="match status" value="1"/>
</dbReference>
<dbReference type="InterPro" id="IPR013162">
    <property type="entry name" value="CD80_C2-set"/>
</dbReference>
<dbReference type="InterPro" id="IPR007110">
    <property type="entry name" value="Ig-like_dom"/>
</dbReference>
<dbReference type="Pfam" id="PF08205">
    <property type="entry name" value="C2-set_2"/>
    <property type="match status" value="1"/>
</dbReference>
<dbReference type="AlphaFoldDB" id="A0AAD7ZKD0"/>
<feature type="domain" description="Ig-like" evidence="3">
    <location>
        <begin position="2"/>
        <end position="55"/>
    </location>
</feature>
<gene>
    <name evidence="4" type="ORF">L9F63_003728</name>
</gene>
<feature type="non-terminal residue" evidence="4">
    <location>
        <position position="55"/>
    </location>
</feature>
<accession>A0AAD7ZKD0</accession>
<comment type="caution">
    <text evidence="4">The sequence shown here is derived from an EMBL/GenBank/DDBJ whole genome shotgun (WGS) entry which is preliminary data.</text>
</comment>
<evidence type="ECO:0000259" key="3">
    <source>
        <dbReference type="PROSITE" id="PS50835"/>
    </source>
</evidence>
<dbReference type="InterPro" id="IPR036179">
    <property type="entry name" value="Ig-like_dom_sf"/>
</dbReference>
<organism evidence="4 5">
    <name type="scientific">Diploptera punctata</name>
    <name type="common">Pacific beetle cockroach</name>
    <dbReference type="NCBI Taxonomy" id="6984"/>
    <lineage>
        <taxon>Eukaryota</taxon>
        <taxon>Metazoa</taxon>
        <taxon>Ecdysozoa</taxon>
        <taxon>Arthropoda</taxon>
        <taxon>Hexapoda</taxon>
        <taxon>Insecta</taxon>
        <taxon>Pterygota</taxon>
        <taxon>Neoptera</taxon>
        <taxon>Polyneoptera</taxon>
        <taxon>Dictyoptera</taxon>
        <taxon>Blattodea</taxon>
        <taxon>Blaberoidea</taxon>
        <taxon>Blaberidae</taxon>
        <taxon>Diplopterinae</taxon>
        <taxon>Diploptera</taxon>
    </lineage>
</organism>
<proteinExistence type="predicted"/>
<dbReference type="InterPro" id="IPR013783">
    <property type="entry name" value="Ig-like_fold"/>
</dbReference>
<feature type="region of interest" description="Disordered" evidence="2">
    <location>
        <begin position="1"/>
        <end position="26"/>
    </location>
</feature>
<reference evidence="4" key="1">
    <citation type="journal article" date="2023" name="IScience">
        <title>Live-bearing cockroach genome reveals convergent evolutionary mechanisms linked to viviparity in insects and beyond.</title>
        <authorList>
            <person name="Fouks B."/>
            <person name="Harrison M.C."/>
            <person name="Mikhailova A.A."/>
            <person name="Marchal E."/>
            <person name="English S."/>
            <person name="Carruthers M."/>
            <person name="Jennings E.C."/>
            <person name="Chiamaka E.L."/>
            <person name="Frigard R.A."/>
            <person name="Pippel M."/>
            <person name="Attardo G.M."/>
            <person name="Benoit J.B."/>
            <person name="Bornberg-Bauer E."/>
            <person name="Tobe S.S."/>
        </authorList>
    </citation>
    <scope>NUCLEOTIDE SEQUENCE</scope>
    <source>
        <strain evidence="4">Stay&amp;Tobe</strain>
    </source>
</reference>
<feature type="non-terminal residue" evidence="4">
    <location>
        <position position="1"/>
    </location>
</feature>
<dbReference type="Proteomes" id="UP001233999">
    <property type="component" value="Unassembled WGS sequence"/>
</dbReference>
<dbReference type="EMBL" id="JASPKZ010007834">
    <property type="protein sequence ID" value="KAJ9581940.1"/>
    <property type="molecule type" value="Genomic_DNA"/>
</dbReference>
<evidence type="ECO:0000313" key="5">
    <source>
        <dbReference type="Proteomes" id="UP001233999"/>
    </source>
</evidence>
<evidence type="ECO:0000256" key="2">
    <source>
        <dbReference type="SAM" id="MobiDB-lite"/>
    </source>
</evidence>
<keyword evidence="5" id="KW-1185">Reference proteome</keyword>
<reference evidence="4" key="2">
    <citation type="submission" date="2023-05" db="EMBL/GenBank/DDBJ databases">
        <authorList>
            <person name="Fouks B."/>
        </authorList>
    </citation>
    <scope>NUCLEOTIDE SEQUENCE</scope>
    <source>
        <strain evidence="4">Stay&amp;Tobe</strain>
        <tissue evidence="4">Testes</tissue>
    </source>
</reference>
<feature type="compositionally biased region" description="Basic and acidic residues" evidence="2">
    <location>
        <begin position="1"/>
        <end position="12"/>
    </location>
</feature>
<protein>
    <recommendedName>
        <fullName evidence="3">Ig-like domain-containing protein</fullName>
    </recommendedName>
</protein>
<keyword evidence="1" id="KW-1015">Disulfide bond</keyword>
<sequence>KPEYLKITRGDGTELDNTSTIGPFKEGEGLTLTCESGGGKPIPSVTWWNGTHKIT</sequence>
<evidence type="ECO:0000256" key="1">
    <source>
        <dbReference type="ARBA" id="ARBA00023157"/>
    </source>
</evidence>
<dbReference type="SUPFAM" id="SSF48726">
    <property type="entry name" value="Immunoglobulin"/>
    <property type="match status" value="1"/>
</dbReference>